<dbReference type="InterPro" id="IPR001387">
    <property type="entry name" value="Cro/C1-type_HTH"/>
</dbReference>
<evidence type="ECO:0000313" key="3">
    <source>
        <dbReference type="EMBL" id="MDK9580673.1"/>
    </source>
</evidence>
<evidence type="ECO:0000313" key="4">
    <source>
        <dbReference type="Proteomes" id="UP001225134"/>
    </source>
</evidence>
<dbReference type="CDD" id="cd00093">
    <property type="entry name" value="HTH_XRE"/>
    <property type="match status" value="1"/>
</dbReference>
<keyword evidence="4" id="KW-1185">Reference proteome</keyword>
<dbReference type="RefSeq" id="WP_277287196.1">
    <property type="nucleotide sequence ID" value="NZ_CAMPUK010000003.1"/>
</dbReference>
<dbReference type="Gene3D" id="1.10.260.40">
    <property type="entry name" value="lambda repressor-like DNA-binding domains"/>
    <property type="match status" value="1"/>
</dbReference>
<reference evidence="3 4" key="1">
    <citation type="submission" date="2023-06" db="EMBL/GenBank/DDBJ databases">
        <title>Antibody response to the Sneathia vaginalis cytopathogenic toxin A during pregnancy.</title>
        <authorList>
            <person name="Mccoy Z.T."/>
            <person name="Serrano M.G."/>
            <person name="Spaine K."/>
            <person name="Edwards D.J."/>
            <person name="Buck G.A."/>
            <person name="Jefferson K."/>
        </authorList>
    </citation>
    <scope>NUCLEOTIDE SEQUENCE [LARGE SCALE GENOMIC DNA]</scope>
    <source>
        <strain evidence="3 4">CCUG 42621</strain>
    </source>
</reference>
<dbReference type="PANTHER" id="PTHR46558:SF11">
    <property type="entry name" value="HTH-TYPE TRANSCRIPTIONAL REGULATOR XRE"/>
    <property type="match status" value="1"/>
</dbReference>
<dbReference type="Proteomes" id="UP001225134">
    <property type="component" value="Unassembled WGS sequence"/>
</dbReference>
<dbReference type="SMART" id="SM00530">
    <property type="entry name" value="HTH_XRE"/>
    <property type="match status" value="1"/>
</dbReference>
<organism evidence="3 4">
    <name type="scientific">Sneathia sanguinegens</name>
    <dbReference type="NCBI Taxonomy" id="40543"/>
    <lineage>
        <taxon>Bacteria</taxon>
        <taxon>Fusobacteriati</taxon>
        <taxon>Fusobacteriota</taxon>
        <taxon>Fusobacteriia</taxon>
        <taxon>Fusobacteriales</taxon>
        <taxon>Leptotrichiaceae</taxon>
        <taxon>Sneathia</taxon>
    </lineage>
</organism>
<dbReference type="PROSITE" id="PS50943">
    <property type="entry name" value="HTH_CROC1"/>
    <property type="match status" value="1"/>
</dbReference>
<protein>
    <submittedName>
        <fullName evidence="3">Helix-turn-helix transcriptional regulator</fullName>
    </submittedName>
</protein>
<keyword evidence="1" id="KW-0238">DNA-binding</keyword>
<dbReference type="Pfam" id="PF12844">
    <property type="entry name" value="HTH_19"/>
    <property type="match status" value="1"/>
</dbReference>
<accession>A0ABT7HJH3</accession>
<name>A0ABT7HJH3_9FUSO</name>
<dbReference type="PANTHER" id="PTHR46558">
    <property type="entry name" value="TRACRIPTIONAL REGULATORY PROTEIN-RELATED-RELATED"/>
    <property type="match status" value="1"/>
</dbReference>
<feature type="domain" description="HTH cro/C1-type" evidence="2">
    <location>
        <begin position="6"/>
        <end position="66"/>
    </location>
</feature>
<dbReference type="InterPro" id="IPR010982">
    <property type="entry name" value="Lambda_DNA-bd_dom_sf"/>
</dbReference>
<proteinExistence type="predicted"/>
<evidence type="ECO:0000256" key="1">
    <source>
        <dbReference type="ARBA" id="ARBA00023125"/>
    </source>
</evidence>
<sequence length="74" mass="8679">MLGKKLRKIRKEANLTIEELAKILSKGQKRVINISMISNWENDKVEPTTNTIRKYCNLFNVSMDWLLDIIVDED</sequence>
<comment type="caution">
    <text evidence="3">The sequence shown here is derived from an EMBL/GenBank/DDBJ whole genome shotgun (WGS) entry which is preliminary data.</text>
</comment>
<gene>
    <name evidence="3" type="ORF">QQA45_03990</name>
</gene>
<dbReference type="SUPFAM" id="SSF47413">
    <property type="entry name" value="lambda repressor-like DNA-binding domains"/>
    <property type="match status" value="1"/>
</dbReference>
<dbReference type="EMBL" id="JASSPP010000005">
    <property type="protein sequence ID" value="MDK9580673.1"/>
    <property type="molecule type" value="Genomic_DNA"/>
</dbReference>
<evidence type="ECO:0000259" key="2">
    <source>
        <dbReference type="PROSITE" id="PS50943"/>
    </source>
</evidence>